<dbReference type="EMBL" id="JACJJL010000003">
    <property type="protein sequence ID" value="MBM6660771.1"/>
    <property type="molecule type" value="Genomic_DNA"/>
</dbReference>
<sequence length="111" mass="12525">MKEAREKVFRKNLGLMKAAFAGKSKCGFSVQYYCLPQRRVNDFPPMTNANTDAINLPRRNNNLPASQKMSRNVFLTSQTASLKSNKAIAISGNRYMSNNSSNISNIKQQKY</sequence>
<proteinExistence type="predicted"/>
<organism evidence="1 2">
    <name type="scientific">Marseilla massiliensis</name>
    <dbReference type="NCBI Taxonomy" id="1841864"/>
    <lineage>
        <taxon>Bacteria</taxon>
        <taxon>Pseudomonadati</taxon>
        <taxon>Bacteroidota</taxon>
        <taxon>Bacteroidia</taxon>
        <taxon>Bacteroidales</taxon>
        <taxon>Prevotellaceae</taxon>
        <taxon>Marseilla</taxon>
    </lineage>
</organism>
<comment type="caution">
    <text evidence="1">The sequence shown here is derived from an EMBL/GenBank/DDBJ whole genome shotgun (WGS) entry which is preliminary data.</text>
</comment>
<name>A0A938WKP5_9BACT</name>
<protein>
    <submittedName>
        <fullName evidence="1">Uncharacterized protein</fullName>
    </submittedName>
</protein>
<evidence type="ECO:0000313" key="1">
    <source>
        <dbReference type="EMBL" id="MBM6660771.1"/>
    </source>
</evidence>
<evidence type="ECO:0000313" key="2">
    <source>
        <dbReference type="Proteomes" id="UP000764045"/>
    </source>
</evidence>
<keyword evidence="2" id="KW-1185">Reference proteome</keyword>
<dbReference type="AlphaFoldDB" id="A0A938WKP5"/>
<accession>A0A938WKP5</accession>
<dbReference type="Proteomes" id="UP000764045">
    <property type="component" value="Unassembled WGS sequence"/>
</dbReference>
<dbReference type="RefSeq" id="WP_205107840.1">
    <property type="nucleotide sequence ID" value="NZ_JACJJL010000003.1"/>
</dbReference>
<reference evidence="1 2" key="1">
    <citation type="journal article" date="2021" name="Sci. Rep.">
        <title>The distribution of antibiotic resistance genes in chicken gut microbiota commensals.</title>
        <authorList>
            <person name="Juricova H."/>
            <person name="Matiasovicova J."/>
            <person name="Kubasova T."/>
            <person name="Cejkova D."/>
            <person name="Rychlik I."/>
        </authorList>
    </citation>
    <scope>NUCLEOTIDE SEQUENCE [LARGE SCALE GENOMIC DNA]</scope>
    <source>
        <strain evidence="1 2">An819</strain>
    </source>
</reference>
<gene>
    <name evidence="1" type="ORF">H6B30_03210</name>
</gene>